<keyword evidence="6" id="KW-1185">Reference proteome</keyword>
<accession>A0ABR7G1C0</accession>
<comment type="caution">
    <text evidence="5">The sequence shown here is derived from an EMBL/GenBank/DDBJ whole genome shotgun (WGS) entry which is preliminary data.</text>
</comment>
<dbReference type="SUPFAM" id="SSF75005">
    <property type="entry name" value="Arabinanase/levansucrase/invertase"/>
    <property type="match status" value="1"/>
</dbReference>
<evidence type="ECO:0000256" key="3">
    <source>
        <dbReference type="ARBA" id="ARBA00023295"/>
    </source>
</evidence>
<comment type="similarity">
    <text evidence="1 4">Belongs to the glycosyl hydrolase 43 family.</text>
</comment>
<reference evidence="5 6" key="1">
    <citation type="submission" date="2020-08" db="EMBL/GenBank/DDBJ databases">
        <title>Genome public.</title>
        <authorList>
            <person name="Liu C."/>
            <person name="Sun Q."/>
        </authorList>
    </citation>
    <scope>NUCLEOTIDE SEQUENCE [LARGE SCALE GENOMIC DNA]</scope>
    <source>
        <strain evidence="5 6">NSJ-43</strain>
    </source>
</reference>
<protein>
    <submittedName>
        <fullName evidence="5">Family 43 glycosylhydrolase</fullName>
    </submittedName>
</protein>
<evidence type="ECO:0000313" key="6">
    <source>
        <dbReference type="Proteomes" id="UP000628463"/>
    </source>
</evidence>
<dbReference type="Gene3D" id="2.115.10.20">
    <property type="entry name" value="Glycosyl hydrolase domain, family 43"/>
    <property type="match status" value="1"/>
</dbReference>
<organism evidence="5 6">
    <name type="scientific">Lachnospira hominis</name>
    <name type="common">ex Liu et al. 2021</name>
    <dbReference type="NCBI Taxonomy" id="2763051"/>
    <lineage>
        <taxon>Bacteria</taxon>
        <taxon>Bacillati</taxon>
        <taxon>Bacillota</taxon>
        <taxon>Clostridia</taxon>
        <taxon>Lachnospirales</taxon>
        <taxon>Lachnospiraceae</taxon>
        <taxon>Lachnospira</taxon>
    </lineage>
</organism>
<sequence length="483" mass="54707">MNKKNNKQIFNPYLPSYEYIPDGEPHIFGDRLYIYGSHDRFGGSDYCENDYVCWSAPVDDLSDWHFEGEIYNRKQHPYREERMLLFAPDVVKGADGRFYLYYSMAHSSRMSVAVCNTPAGHYEYYGDVKTSDGRIYGIDKGDMLQFDPGVFADDDGNVYLYSGFCPNKTEDEHGRIMAGAHVCRLSDDMITMKDLPHVIFPRDFKCPEEAGFFEASSMRKFGRKYYFIYSARANGLHYCISDYPDRDFVYGGRLHASSDVGLRGYTPSDTAYPNGNTHGSIIQLNESFYIFDHRFTNACSYCRQGVAEKIEMDENGFFKAAEATSCGLNGGPLDGEGTYPSYIVCFLKNIKLEKDASKEERLSKNAYVTQDGGDRESGEDAYIANMQDGCMAGFKYFNMKKGHNKIAISVRGNAVGTIKITTDSDYSGKNIEDYPIAGQALLSIESHDWKETVVDIDIETGINPVYFIFEGRGKFDIKNFTII</sequence>
<dbReference type="PANTHER" id="PTHR43772:SF5">
    <property type="entry name" value="BETA-1,4-XYLOSIDASE (EUROFUNG)"/>
    <property type="match status" value="1"/>
</dbReference>
<dbReference type="CDD" id="cd04084">
    <property type="entry name" value="CBM6_xylanase-like"/>
    <property type="match status" value="1"/>
</dbReference>
<dbReference type="RefSeq" id="WP_186836579.1">
    <property type="nucleotide sequence ID" value="NZ_JACOPD010000004.1"/>
</dbReference>
<dbReference type="CDD" id="cd18620">
    <property type="entry name" value="GH43_XylA-like"/>
    <property type="match status" value="1"/>
</dbReference>
<evidence type="ECO:0000256" key="1">
    <source>
        <dbReference type="ARBA" id="ARBA00009865"/>
    </source>
</evidence>
<dbReference type="Pfam" id="PF04616">
    <property type="entry name" value="Glyco_hydro_43"/>
    <property type="match status" value="1"/>
</dbReference>
<keyword evidence="2 4" id="KW-0378">Hydrolase</keyword>
<dbReference type="Proteomes" id="UP000628463">
    <property type="component" value="Unassembled WGS sequence"/>
</dbReference>
<evidence type="ECO:0000256" key="2">
    <source>
        <dbReference type="ARBA" id="ARBA00022801"/>
    </source>
</evidence>
<dbReference type="InterPro" id="IPR023296">
    <property type="entry name" value="Glyco_hydro_beta-prop_sf"/>
</dbReference>
<evidence type="ECO:0000256" key="4">
    <source>
        <dbReference type="RuleBase" id="RU361187"/>
    </source>
</evidence>
<proteinExistence type="inferred from homology"/>
<dbReference type="InterPro" id="IPR052176">
    <property type="entry name" value="Glycosyl_Hydrlase_43_Enz"/>
</dbReference>
<keyword evidence="3 4" id="KW-0326">Glycosidase</keyword>
<dbReference type="Gene3D" id="2.60.120.260">
    <property type="entry name" value="Galactose-binding domain-like"/>
    <property type="match status" value="1"/>
</dbReference>
<gene>
    <name evidence="5" type="ORF">H8S01_06290</name>
</gene>
<name>A0ABR7G1C0_9FIRM</name>
<evidence type="ECO:0000313" key="5">
    <source>
        <dbReference type="EMBL" id="MBC5680571.1"/>
    </source>
</evidence>
<dbReference type="EMBL" id="JACOPD010000004">
    <property type="protein sequence ID" value="MBC5680571.1"/>
    <property type="molecule type" value="Genomic_DNA"/>
</dbReference>
<dbReference type="PANTHER" id="PTHR43772">
    <property type="entry name" value="ENDO-1,4-BETA-XYLANASE"/>
    <property type="match status" value="1"/>
</dbReference>
<dbReference type="InterPro" id="IPR006710">
    <property type="entry name" value="Glyco_hydro_43"/>
</dbReference>